<evidence type="ECO:0000313" key="3">
    <source>
        <dbReference type="Proteomes" id="UP000683507"/>
    </source>
</evidence>
<accession>A0A916NH10</accession>
<protein>
    <submittedName>
        <fullName evidence="2">Uncharacterized protein</fullName>
    </submittedName>
</protein>
<sequence length="91" mass="10870">MLLICVIDKNRLSNNLSCYLDLRTQERNIDFLQIGKKLIMIIARALFLLAYYFFQLLNRLFTYFANKLKPHLLTAQEFLYKRACTIFDITL</sequence>
<dbReference type="Proteomes" id="UP000683507">
    <property type="component" value="Chromosome"/>
</dbReference>
<evidence type="ECO:0000313" key="2">
    <source>
        <dbReference type="EMBL" id="CAG5081752.1"/>
    </source>
</evidence>
<evidence type="ECO:0000256" key="1">
    <source>
        <dbReference type="SAM" id="Phobius"/>
    </source>
</evidence>
<keyword evidence="1" id="KW-1133">Transmembrane helix</keyword>
<proteinExistence type="predicted"/>
<dbReference type="KEGG" id="ptan:CRYO30217_01719"/>
<reference evidence="2" key="1">
    <citation type="submission" date="2021-04" db="EMBL/GenBank/DDBJ databases">
        <authorList>
            <person name="Rodrigo-Torres L."/>
            <person name="Arahal R. D."/>
            <person name="Lucena T."/>
        </authorList>
    </citation>
    <scope>NUCLEOTIDE SEQUENCE</scope>
    <source>
        <strain evidence="2">AS29M-1</strain>
    </source>
</reference>
<dbReference type="EMBL" id="OU015584">
    <property type="protein sequence ID" value="CAG5081752.1"/>
    <property type="molecule type" value="Genomic_DNA"/>
</dbReference>
<feature type="transmembrane region" description="Helical" evidence="1">
    <location>
        <begin position="38"/>
        <end position="57"/>
    </location>
</feature>
<dbReference type="AlphaFoldDB" id="A0A916NH10"/>
<name>A0A916NH10_9FLAO</name>
<gene>
    <name evidence="2" type="ORF">CRYO30217_01719</name>
</gene>
<organism evidence="2 3">
    <name type="scientific">Parvicella tangerina</name>
    <dbReference type="NCBI Taxonomy" id="2829795"/>
    <lineage>
        <taxon>Bacteria</taxon>
        <taxon>Pseudomonadati</taxon>
        <taxon>Bacteroidota</taxon>
        <taxon>Flavobacteriia</taxon>
        <taxon>Flavobacteriales</taxon>
        <taxon>Parvicellaceae</taxon>
        <taxon>Parvicella</taxon>
    </lineage>
</organism>
<keyword evidence="3" id="KW-1185">Reference proteome</keyword>
<keyword evidence="1" id="KW-0472">Membrane</keyword>
<keyword evidence="1" id="KW-0812">Transmembrane</keyword>